<dbReference type="EMBL" id="JBHLWM010000012">
    <property type="protein sequence ID" value="MFC0243638.1"/>
    <property type="molecule type" value="Genomic_DNA"/>
</dbReference>
<dbReference type="InterPro" id="IPR023048">
    <property type="entry name" value="NADH:quinone_OxRdtase_FMN_depd"/>
</dbReference>
<evidence type="ECO:0000256" key="4">
    <source>
        <dbReference type="ARBA" id="ARBA00023027"/>
    </source>
</evidence>
<keyword evidence="3 6" id="KW-0560">Oxidoreductase</keyword>
<name>A0ABV6EZI6_9BRAD</name>
<gene>
    <name evidence="6" type="primary">azoR</name>
    <name evidence="8" type="ORF">ACFFJ6_24360</name>
</gene>
<evidence type="ECO:0000313" key="9">
    <source>
        <dbReference type="Proteomes" id="UP001589775"/>
    </source>
</evidence>
<evidence type="ECO:0000256" key="5">
    <source>
        <dbReference type="ARBA" id="ARBA00048542"/>
    </source>
</evidence>
<dbReference type="Proteomes" id="UP001589775">
    <property type="component" value="Unassembled WGS sequence"/>
</dbReference>
<feature type="binding site" evidence="6">
    <location>
        <position position="9"/>
    </location>
    <ligand>
        <name>FMN</name>
        <dbReference type="ChEBI" id="CHEBI:58210"/>
    </ligand>
</feature>
<evidence type="ECO:0000259" key="7">
    <source>
        <dbReference type="Pfam" id="PF02525"/>
    </source>
</evidence>
<dbReference type="Gene3D" id="3.40.50.360">
    <property type="match status" value="1"/>
</dbReference>
<dbReference type="EC" id="1.7.1.17" evidence="6"/>
<dbReference type="InterPro" id="IPR003680">
    <property type="entry name" value="Flavodoxin_fold"/>
</dbReference>
<dbReference type="RefSeq" id="WP_378392816.1">
    <property type="nucleotide sequence ID" value="NZ_JBHLWM010000012.1"/>
</dbReference>
<keyword evidence="4 6" id="KW-0520">NAD</keyword>
<dbReference type="SUPFAM" id="SSF52218">
    <property type="entry name" value="Flavoproteins"/>
    <property type="match status" value="1"/>
</dbReference>
<protein>
    <recommendedName>
        <fullName evidence="6">FMN dependent NADH:quinone oxidoreductase</fullName>
        <ecNumber evidence="6">1.6.5.-</ecNumber>
    </recommendedName>
    <alternativeName>
        <fullName evidence="6">Azo-dye reductase</fullName>
    </alternativeName>
    <alternativeName>
        <fullName evidence="6">FMN-dependent NADH-azo compound oxidoreductase</fullName>
    </alternativeName>
    <alternativeName>
        <fullName evidence="6">FMN-dependent NADH-azoreductase</fullName>
        <ecNumber evidence="6">1.7.1.17</ecNumber>
    </alternativeName>
</protein>
<feature type="binding site" evidence="6">
    <location>
        <begin position="76"/>
        <end position="79"/>
    </location>
    <ligand>
        <name>FMN</name>
        <dbReference type="ChEBI" id="CHEBI:58210"/>
    </ligand>
</feature>
<dbReference type="HAMAP" id="MF_01216">
    <property type="entry name" value="Azoreductase_type1"/>
    <property type="match status" value="1"/>
</dbReference>
<evidence type="ECO:0000256" key="1">
    <source>
        <dbReference type="ARBA" id="ARBA00022630"/>
    </source>
</evidence>
<sequence length="184" mass="19361">MKILHLDSSVAGENSVSKKISAAVVAKLSADRLGAVVKYRDLGADPLPHLTLADLADHTIVDEFLSADVVVIGAPMYNFTVPTNLKAWLDRIAIAGKTFQYGANGPAGLAGGRKVIVASTRGGFYGPDSPVSGYELQDRYLQTFFGFLGITDITFIHAEGIGMGPEQRERALNNALAATGALAA</sequence>
<dbReference type="Pfam" id="PF02525">
    <property type="entry name" value="Flavodoxin_2"/>
    <property type="match status" value="1"/>
</dbReference>
<feature type="binding site" evidence="6">
    <location>
        <begin position="15"/>
        <end position="17"/>
    </location>
    <ligand>
        <name>FMN</name>
        <dbReference type="ChEBI" id="CHEBI:58210"/>
    </ligand>
</feature>
<comment type="function">
    <text evidence="6">Quinone reductase that provides resistance to thiol-specific stress caused by electrophilic quinones.</text>
</comment>
<dbReference type="PANTHER" id="PTHR43741:SF4">
    <property type="entry name" value="FMN-DEPENDENT NADH:QUINONE OXIDOREDUCTASE"/>
    <property type="match status" value="1"/>
</dbReference>
<feature type="domain" description="Flavodoxin-like fold" evidence="7">
    <location>
        <begin position="1"/>
        <end position="179"/>
    </location>
</feature>
<evidence type="ECO:0000256" key="3">
    <source>
        <dbReference type="ARBA" id="ARBA00023002"/>
    </source>
</evidence>
<dbReference type="EC" id="1.6.5.-" evidence="6"/>
<comment type="similarity">
    <text evidence="6">Belongs to the azoreductase type 1 family.</text>
</comment>
<comment type="caution">
    <text evidence="8">The sequence shown here is derived from an EMBL/GenBank/DDBJ whole genome shotgun (WGS) entry which is preliminary data.</text>
</comment>
<evidence type="ECO:0000256" key="2">
    <source>
        <dbReference type="ARBA" id="ARBA00022643"/>
    </source>
</evidence>
<dbReference type="PANTHER" id="PTHR43741">
    <property type="entry name" value="FMN-DEPENDENT NADH-AZOREDUCTASE 1"/>
    <property type="match status" value="1"/>
</dbReference>
<dbReference type="InterPro" id="IPR050104">
    <property type="entry name" value="FMN-dep_NADH:Q_OxRdtase_AzoR1"/>
</dbReference>
<comment type="catalytic activity">
    <reaction evidence="5">
        <text>N,N-dimethyl-1,4-phenylenediamine + anthranilate + 2 NAD(+) = 2-(4-dimethylaminophenyl)diazenylbenzoate + 2 NADH + 2 H(+)</text>
        <dbReference type="Rhea" id="RHEA:55872"/>
        <dbReference type="ChEBI" id="CHEBI:15378"/>
        <dbReference type="ChEBI" id="CHEBI:15783"/>
        <dbReference type="ChEBI" id="CHEBI:16567"/>
        <dbReference type="ChEBI" id="CHEBI:57540"/>
        <dbReference type="ChEBI" id="CHEBI:57945"/>
        <dbReference type="ChEBI" id="CHEBI:71579"/>
        <dbReference type="EC" id="1.7.1.17"/>
    </reaction>
    <physiologicalReaction direction="right-to-left" evidence="5">
        <dbReference type="Rhea" id="RHEA:55874"/>
    </physiologicalReaction>
</comment>
<organism evidence="8 9">
    <name type="scientific">Rhodopseudomonas telluris</name>
    <dbReference type="NCBI Taxonomy" id="644215"/>
    <lineage>
        <taxon>Bacteria</taxon>
        <taxon>Pseudomonadati</taxon>
        <taxon>Pseudomonadota</taxon>
        <taxon>Alphaproteobacteria</taxon>
        <taxon>Hyphomicrobiales</taxon>
        <taxon>Nitrobacteraceae</taxon>
        <taxon>Rhodopseudomonas</taxon>
    </lineage>
</organism>
<keyword evidence="2 6" id="KW-0288">FMN</keyword>
<evidence type="ECO:0000313" key="8">
    <source>
        <dbReference type="EMBL" id="MFC0243638.1"/>
    </source>
</evidence>
<accession>A0ABV6EZI6</accession>
<dbReference type="InterPro" id="IPR029039">
    <property type="entry name" value="Flavoprotein-like_sf"/>
</dbReference>
<proteinExistence type="inferred from homology"/>
<reference evidence="8 9" key="1">
    <citation type="submission" date="2024-09" db="EMBL/GenBank/DDBJ databases">
        <authorList>
            <person name="Sun Q."/>
            <person name="Mori K."/>
        </authorList>
    </citation>
    <scope>NUCLEOTIDE SEQUENCE [LARGE SCALE GENOMIC DNA]</scope>
    <source>
        <strain evidence="8 9">KCTC 23279</strain>
    </source>
</reference>
<comment type="function">
    <text evidence="6">Also exhibits azoreductase activity. Catalyzes the reductive cleavage of the azo bond in aromatic azo compounds to the corresponding amines.</text>
</comment>
<comment type="catalytic activity">
    <reaction evidence="6">
        <text>2 a quinone + NADH + H(+) = 2 a 1,4-benzosemiquinone + NAD(+)</text>
        <dbReference type="Rhea" id="RHEA:65952"/>
        <dbReference type="ChEBI" id="CHEBI:15378"/>
        <dbReference type="ChEBI" id="CHEBI:57540"/>
        <dbReference type="ChEBI" id="CHEBI:57945"/>
        <dbReference type="ChEBI" id="CHEBI:132124"/>
        <dbReference type="ChEBI" id="CHEBI:134225"/>
    </reaction>
</comment>
<comment type="subunit">
    <text evidence="6">Homodimer.</text>
</comment>
<feature type="binding site" evidence="6">
    <location>
        <begin position="120"/>
        <end position="123"/>
    </location>
    <ligand>
        <name>FMN</name>
        <dbReference type="ChEBI" id="CHEBI:58210"/>
    </ligand>
</feature>
<keyword evidence="1 6" id="KW-0285">Flavoprotein</keyword>
<keyword evidence="9" id="KW-1185">Reference proteome</keyword>
<evidence type="ECO:0000256" key="6">
    <source>
        <dbReference type="HAMAP-Rule" id="MF_01216"/>
    </source>
</evidence>
<comment type="cofactor">
    <cofactor evidence="6">
        <name>FMN</name>
        <dbReference type="ChEBI" id="CHEBI:58210"/>
    </cofactor>
    <text evidence="6">Binds 1 FMN per subunit.</text>
</comment>